<organism evidence="1 2">
    <name type="scientific">Candidatus Woesebacteria bacterium RIFCSPLOWO2_01_FULL_39_10b</name>
    <dbReference type="NCBI Taxonomy" id="1802517"/>
    <lineage>
        <taxon>Bacteria</taxon>
        <taxon>Candidatus Woeseibacteriota</taxon>
    </lineage>
</organism>
<dbReference type="EMBL" id="MGHD01000003">
    <property type="protein sequence ID" value="OGM60695.1"/>
    <property type="molecule type" value="Genomic_DNA"/>
</dbReference>
<protein>
    <submittedName>
        <fullName evidence="1">Uncharacterized protein</fullName>
    </submittedName>
</protein>
<gene>
    <name evidence="1" type="ORF">A2892_01470</name>
</gene>
<accession>A0A1F8BBE4</accession>
<dbReference type="STRING" id="1802517.A2892_01470"/>
<proteinExistence type="predicted"/>
<sequence length="166" mass="18804">MNVILTSVALIILVIGFYFGQKKENSQVDDFSEKKVIKDQIEGTTSKITSIPYPTIPITPSIQEEKLPAPTKLSINHYKYPDSEVLFSSEDTLRIRSRDNSDIITSWYKEKITKEGMNVRTFVTTKTNDDVLNKLVAADGKKEVRVEISKTGDNDTFIDILIKQTD</sequence>
<name>A0A1F8BBE4_9BACT</name>
<comment type="caution">
    <text evidence="1">The sequence shown here is derived from an EMBL/GenBank/DDBJ whole genome shotgun (WGS) entry which is preliminary data.</text>
</comment>
<dbReference type="Proteomes" id="UP000176404">
    <property type="component" value="Unassembled WGS sequence"/>
</dbReference>
<dbReference type="AlphaFoldDB" id="A0A1F8BBE4"/>
<reference evidence="1 2" key="1">
    <citation type="journal article" date="2016" name="Nat. Commun.">
        <title>Thousands of microbial genomes shed light on interconnected biogeochemical processes in an aquifer system.</title>
        <authorList>
            <person name="Anantharaman K."/>
            <person name="Brown C.T."/>
            <person name="Hug L.A."/>
            <person name="Sharon I."/>
            <person name="Castelle C.J."/>
            <person name="Probst A.J."/>
            <person name="Thomas B.C."/>
            <person name="Singh A."/>
            <person name="Wilkins M.J."/>
            <person name="Karaoz U."/>
            <person name="Brodie E.L."/>
            <person name="Williams K.H."/>
            <person name="Hubbard S.S."/>
            <person name="Banfield J.F."/>
        </authorList>
    </citation>
    <scope>NUCLEOTIDE SEQUENCE [LARGE SCALE GENOMIC DNA]</scope>
</reference>
<evidence type="ECO:0000313" key="2">
    <source>
        <dbReference type="Proteomes" id="UP000176404"/>
    </source>
</evidence>
<evidence type="ECO:0000313" key="1">
    <source>
        <dbReference type="EMBL" id="OGM60695.1"/>
    </source>
</evidence>